<dbReference type="Proteomes" id="UP001203761">
    <property type="component" value="Unassembled WGS sequence"/>
</dbReference>
<reference evidence="15" key="1">
    <citation type="submission" date="2022-02" db="EMBL/GenBank/DDBJ databases">
        <authorList>
            <person name="Lee M."/>
            <person name="Kim S.-J."/>
            <person name="Jung M.-Y."/>
        </authorList>
    </citation>
    <scope>NUCLEOTIDE SEQUENCE</scope>
    <source>
        <strain evidence="15">JHP9</strain>
    </source>
</reference>
<keyword evidence="8" id="KW-0443">Lipid metabolism</keyword>
<dbReference type="PROSITE" id="PS50035">
    <property type="entry name" value="PLD"/>
    <property type="match status" value="2"/>
</dbReference>
<keyword evidence="11" id="KW-1208">Phospholipid metabolism</keyword>
<sequence length="500" mass="57351">MDWTDLQEAWGWFAEHVLIVLPYALFALDVVLRIAAVIVVPRNRRPQSAFAWLLAIMVLPIVGFPLYLMLGQAQLPRKRREKQRVVNRLMRARSMDIPDSDLDEDSPSWLQSAVALNRELGAYPLTGGNSADLEIDYQTSLDRMAEDVRGARETVHVLFYAAGLDDWTQNFFDAVGEAADRGVKVRCLYDHFGSFKYWGSYRRMIRFLDAHDVEHYSMMPIKPFRDGAFQRPDLRNHRKLVVVDGEVGWMGSQNLIAAHYNKKKLIRAGVRWQETMVRLQGPIVSEMNLLFGIDWFFESDEFITEDQLVKPHPEADGPYECQLAPSGPGFVLENNLLLFNQLFYSASKRIVAVSPYFVPDESMLYALITAAKRGVEIELFVSEKGDQFLVSHAQRSYYTTLLQAGVRIQMYREPAILHAKHITVDDSVTVIGSSNMDIRSFILDMESSLMVGGSDFMVRMHEIEDVYRSRSRELTLEEWEARPWYVKIVDNTCRLASSIV</sequence>
<dbReference type="PANTHER" id="PTHR21248:SF22">
    <property type="entry name" value="PHOSPHOLIPASE D"/>
    <property type="match status" value="1"/>
</dbReference>
<evidence type="ECO:0000256" key="4">
    <source>
        <dbReference type="ARBA" id="ARBA00022679"/>
    </source>
</evidence>
<feature type="domain" description="PLD phosphodiesterase" evidence="14">
    <location>
        <begin position="413"/>
        <end position="440"/>
    </location>
</feature>
<evidence type="ECO:0000256" key="13">
    <source>
        <dbReference type="SAM" id="Phobius"/>
    </source>
</evidence>
<dbReference type="InterPro" id="IPR025202">
    <property type="entry name" value="PLD-like_dom"/>
</dbReference>
<keyword evidence="3" id="KW-0444">Lipid biosynthesis</keyword>
<keyword evidence="6" id="KW-0677">Repeat</keyword>
<keyword evidence="4" id="KW-0808">Transferase</keyword>
<proteinExistence type="predicted"/>
<dbReference type="InterPro" id="IPR001736">
    <property type="entry name" value="PLipase_D/transphosphatidylase"/>
</dbReference>
<evidence type="ECO:0000256" key="1">
    <source>
        <dbReference type="ARBA" id="ARBA00004651"/>
    </source>
</evidence>
<accession>A0ABT0QZE6</accession>
<feature type="transmembrane region" description="Helical" evidence="13">
    <location>
        <begin position="49"/>
        <end position="70"/>
    </location>
</feature>
<evidence type="ECO:0000256" key="12">
    <source>
        <dbReference type="NCBIfam" id="TIGR04265"/>
    </source>
</evidence>
<evidence type="ECO:0000313" key="16">
    <source>
        <dbReference type="Proteomes" id="UP001203761"/>
    </source>
</evidence>
<dbReference type="Pfam" id="PF13091">
    <property type="entry name" value="PLDc_2"/>
    <property type="match status" value="2"/>
</dbReference>
<protein>
    <recommendedName>
        <fullName evidence="12">Cardiolipin synthase</fullName>
        <ecNumber evidence="12">2.7.8.-</ecNumber>
    </recommendedName>
</protein>
<dbReference type="EC" id="2.7.8.-" evidence="12"/>
<keyword evidence="5 13" id="KW-0812">Transmembrane</keyword>
<evidence type="ECO:0000313" key="15">
    <source>
        <dbReference type="EMBL" id="MCL6422996.1"/>
    </source>
</evidence>
<comment type="caution">
    <text evidence="15">The sequence shown here is derived from an EMBL/GenBank/DDBJ whole genome shotgun (WGS) entry which is preliminary data.</text>
</comment>
<dbReference type="NCBIfam" id="TIGR04265">
    <property type="entry name" value="bac_cardiolipin"/>
    <property type="match status" value="1"/>
</dbReference>
<organism evidence="15 16">
    <name type="scientific">Brachybacterium equifaecis</name>
    <dbReference type="NCBI Taxonomy" id="2910770"/>
    <lineage>
        <taxon>Bacteria</taxon>
        <taxon>Bacillati</taxon>
        <taxon>Actinomycetota</taxon>
        <taxon>Actinomycetes</taxon>
        <taxon>Micrococcales</taxon>
        <taxon>Dermabacteraceae</taxon>
        <taxon>Brachybacterium</taxon>
    </lineage>
</organism>
<dbReference type="RefSeq" id="WP_249737093.1">
    <property type="nucleotide sequence ID" value="NZ_JAKNCJ010000002.1"/>
</dbReference>
<dbReference type="PANTHER" id="PTHR21248">
    <property type="entry name" value="CARDIOLIPIN SYNTHASE"/>
    <property type="match status" value="1"/>
</dbReference>
<evidence type="ECO:0000256" key="9">
    <source>
        <dbReference type="ARBA" id="ARBA00023136"/>
    </source>
</evidence>
<keyword evidence="9 13" id="KW-0472">Membrane</keyword>
<evidence type="ECO:0000256" key="11">
    <source>
        <dbReference type="ARBA" id="ARBA00023264"/>
    </source>
</evidence>
<keyword evidence="7 13" id="KW-1133">Transmembrane helix</keyword>
<evidence type="ECO:0000259" key="14">
    <source>
        <dbReference type="PROSITE" id="PS50035"/>
    </source>
</evidence>
<dbReference type="SUPFAM" id="SSF56024">
    <property type="entry name" value="Phospholipase D/nuclease"/>
    <property type="match status" value="2"/>
</dbReference>
<keyword evidence="10" id="KW-0594">Phospholipid biosynthesis</keyword>
<dbReference type="Pfam" id="PF13396">
    <property type="entry name" value="PLDc_N"/>
    <property type="match status" value="1"/>
</dbReference>
<comment type="subcellular location">
    <subcellularLocation>
        <location evidence="1">Cell membrane</location>
        <topology evidence="1">Multi-pass membrane protein</topology>
    </subcellularLocation>
</comment>
<dbReference type="SMART" id="SM00155">
    <property type="entry name" value="PLDc"/>
    <property type="match status" value="2"/>
</dbReference>
<gene>
    <name evidence="15" type="primary">cls</name>
    <name evidence="15" type="ORF">Bequi_06265</name>
</gene>
<evidence type="ECO:0000256" key="7">
    <source>
        <dbReference type="ARBA" id="ARBA00022989"/>
    </source>
</evidence>
<evidence type="ECO:0000256" key="6">
    <source>
        <dbReference type="ARBA" id="ARBA00022737"/>
    </source>
</evidence>
<dbReference type="CDD" id="cd09158">
    <property type="entry name" value="PLDc_EcCLS_like_2"/>
    <property type="match status" value="1"/>
</dbReference>
<dbReference type="EMBL" id="JAKNCJ010000002">
    <property type="protein sequence ID" value="MCL6422996.1"/>
    <property type="molecule type" value="Genomic_DNA"/>
</dbReference>
<dbReference type="Gene3D" id="3.30.870.10">
    <property type="entry name" value="Endonuclease Chain A"/>
    <property type="match status" value="2"/>
</dbReference>
<feature type="domain" description="PLD phosphodiesterase" evidence="14">
    <location>
        <begin position="232"/>
        <end position="259"/>
    </location>
</feature>
<name>A0ABT0QZE6_9MICO</name>
<keyword evidence="16" id="KW-1185">Reference proteome</keyword>
<evidence type="ECO:0000256" key="8">
    <source>
        <dbReference type="ARBA" id="ARBA00023098"/>
    </source>
</evidence>
<evidence type="ECO:0000256" key="2">
    <source>
        <dbReference type="ARBA" id="ARBA00022475"/>
    </source>
</evidence>
<evidence type="ECO:0000256" key="5">
    <source>
        <dbReference type="ARBA" id="ARBA00022692"/>
    </source>
</evidence>
<keyword evidence="2" id="KW-1003">Cell membrane</keyword>
<evidence type="ECO:0000256" key="10">
    <source>
        <dbReference type="ARBA" id="ARBA00023209"/>
    </source>
</evidence>
<dbReference type="InterPro" id="IPR022924">
    <property type="entry name" value="Cardiolipin_synthase"/>
</dbReference>
<dbReference type="InterPro" id="IPR027379">
    <property type="entry name" value="CLS_N"/>
</dbReference>
<feature type="transmembrane region" description="Helical" evidence="13">
    <location>
        <begin position="20"/>
        <end position="40"/>
    </location>
</feature>
<evidence type="ECO:0000256" key="3">
    <source>
        <dbReference type="ARBA" id="ARBA00022516"/>
    </source>
</evidence>